<sequence length="272" mass="28941">MPVLVDDPLIASMTIRTPMPIHASSSRLRALDPDCPRVHGVAVMGDLSRRRWWPLTELMTTDRLSRMFAAGLAEIGNPATVTQQLAATFAHVVVGRVIPLLVLEGRAWDTGPENLWVHVDSEGAIDWVGVVDPTLRALPDDPAFAGGPDDPAFAGTPDDPALAGRHTRRREGILALPSEAALTTWVAHRSHRALGPLFTRLSAEGDEATPVSAMWHAVGAAAVSAATQIPLLAGSSEAVSMRRTQAVLDALVSFGLPVRGGHRPTATKLLLN</sequence>
<evidence type="ECO:0000313" key="3">
    <source>
        <dbReference type="Proteomes" id="UP000036313"/>
    </source>
</evidence>
<dbReference type="RefSeq" id="WP_048424219.1">
    <property type="nucleotide sequence ID" value="NZ_JYNU01000024.1"/>
</dbReference>
<dbReference type="Proteomes" id="UP000294952">
    <property type="component" value="Unassembled WGS sequence"/>
</dbReference>
<dbReference type="EMBL" id="SDLP01000004">
    <property type="protein sequence ID" value="TDL07339.1"/>
    <property type="molecule type" value="Genomic_DNA"/>
</dbReference>
<reference evidence="2 4" key="2">
    <citation type="submission" date="2019-01" db="EMBL/GenBank/DDBJ databases">
        <title>High-quality-draft genome sequences of five non-tuberculosis mycobacteriaceae isolated from a nosocomial environment.</title>
        <authorList>
            <person name="Tiago I."/>
            <person name="Alarico S."/>
            <person name="Pereira S.G."/>
            <person name="Coelho C."/>
            <person name="Maranha A."/>
            <person name="Empadinhas N."/>
        </authorList>
    </citation>
    <scope>NUCLEOTIDE SEQUENCE [LARGE SCALE GENOMIC DNA]</scope>
    <source>
        <strain evidence="2 4">22DIII</strain>
    </source>
</reference>
<evidence type="ECO:0000313" key="4">
    <source>
        <dbReference type="Proteomes" id="UP000294952"/>
    </source>
</evidence>
<dbReference type="AlphaFoldDB" id="A0A0J6VVD5"/>
<organism evidence="1 3">
    <name type="scientific">Mycolicibacterium obuense</name>
    <dbReference type="NCBI Taxonomy" id="1807"/>
    <lineage>
        <taxon>Bacteria</taxon>
        <taxon>Bacillati</taxon>
        <taxon>Actinomycetota</taxon>
        <taxon>Actinomycetes</taxon>
        <taxon>Mycobacteriales</taxon>
        <taxon>Mycobacteriaceae</taxon>
        <taxon>Mycolicibacterium</taxon>
    </lineage>
</organism>
<dbReference type="Proteomes" id="UP000036313">
    <property type="component" value="Unassembled WGS sequence"/>
</dbReference>
<comment type="caution">
    <text evidence="1">The sequence shown here is derived from an EMBL/GenBank/DDBJ whole genome shotgun (WGS) entry which is preliminary data.</text>
</comment>
<protein>
    <submittedName>
        <fullName evidence="2">Iron reductase</fullName>
    </submittedName>
</protein>
<evidence type="ECO:0000313" key="1">
    <source>
        <dbReference type="EMBL" id="KMO74094.1"/>
    </source>
</evidence>
<dbReference type="EMBL" id="JYNU01000024">
    <property type="protein sequence ID" value="KMO74094.1"/>
    <property type="molecule type" value="Genomic_DNA"/>
</dbReference>
<reference evidence="1 3" key="1">
    <citation type="journal article" date="2015" name="Genome Biol. Evol.">
        <title>Characterization of Three Mycobacterium spp. with Potential Use in Bioremediation by Genome Sequencing and Comparative Genomics.</title>
        <authorList>
            <person name="Das S."/>
            <person name="Pettersson B.M."/>
            <person name="Behra P.R."/>
            <person name="Ramesh M."/>
            <person name="Dasgupta S."/>
            <person name="Bhattacharya A."/>
            <person name="Kirsebom L.A."/>
        </authorList>
    </citation>
    <scope>NUCLEOTIDE SEQUENCE [LARGE SCALE GENOMIC DNA]</scope>
    <source>
        <strain evidence="1 3">DSM 44075</strain>
    </source>
</reference>
<proteinExistence type="predicted"/>
<gene>
    <name evidence="2" type="ORF">EUA04_15540</name>
    <name evidence="1" type="ORF">MOBUDSM44075_03718</name>
</gene>
<name>A0A0J6VVD5_9MYCO</name>
<dbReference type="PATRIC" id="fig|1807.14.peg.3741"/>
<accession>A0A0J6VVD5</accession>
<evidence type="ECO:0000313" key="2">
    <source>
        <dbReference type="EMBL" id="TDL07339.1"/>
    </source>
</evidence>